<gene>
    <name evidence="3" type="ORF">RSSSTS7063_02498</name>
</gene>
<dbReference type="EMBL" id="CABHNW010000022">
    <property type="protein sequence ID" value="VUX32775.1"/>
    <property type="molecule type" value="Genomic_DNA"/>
</dbReference>
<organism evidence="3 4">
    <name type="scientific">Blautia luti</name>
    <dbReference type="NCBI Taxonomy" id="89014"/>
    <lineage>
        <taxon>Bacteria</taxon>
        <taxon>Bacillati</taxon>
        <taxon>Bacillota</taxon>
        <taxon>Clostridia</taxon>
        <taxon>Lachnospirales</taxon>
        <taxon>Lachnospiraceae</taxon>
        <taxon>Blautia</taxon>
    </lineage>
</organism>
<evidence type="ECO:0000313" key="4">
    <source>
        <dbReference type="Proteomes" id="UP000408482"/>
    </source>
</evidence>
<dbReference type="Proteomes" id="UP000408482">
    <property type="component" value="Unassembled WGS sequence"/>
</dbReference>
<dbReference type="AlphaFoldDB" id="A0A564VJR3"/>
<feature type="region of interest" description="Disordered" evidence="1">
    <location>
        <begin position="177"/>
        <end position="199"/>
    </location>
</feature>
<reference evidence="3 4" key="1">
    <citation type="submission" date="2019-07" db="EMBL/GenBank/DDBJ databases">
        <authorList>
            <person name="Hibberd C M."/>
            <person name="Gehrig L. J."/>
            <person name="Chang H.-W."/>
            <person name="Venkatesh S."/>
        </authorList>
    </citation>
    <scope>NUCLEOTIDE SEQUENCE [LARGE SCALE GENOMIC DNA]</scope>
    <source>
        <strain evidence="3">Blautia_luti_SSTS_Bg7063</strain>
    </source>
</reference>
<feature type="domain" description="Replication-associated protein ORF2/G2P" evidence="2">
    <location>
        <begin position="69"/>
        <end position="173"/>
    </location>
</feature>
<dbReference type="InterPro" id="IPR056906">
    <property type="entry name" value="ORF2/G2P_dom"/>
</dbReference>
<proteinExistence type="predicted"/>
<keyword evidence="4" id="KW-1185">Reference proteome</keyword>
<accession>A0A564VJR3</accession>
<evidence type="ECO:0000259" key="2">
    <source>
        <dbReference type="Pfam" id="PF23343"/>
    </source>
</evidence>
<sequence length="267" mass="31563">MATKRKEYRLRGGDIIDREEFPDIRHGSLGGKRLEKKKPTKEDMQKVNAANKERKARQRLLEYFNPGDVWATWTYLVEERPASMAAAVDDFGRAMRIVRREYKKRNRELFWIRNIEKGTKGAWHIHIIVNEIGDTASIIQKAWKKGGTWFTEIRKSKFYDEDFSDLSNYITKDENTREKKKDGSLAKPRIAESSYNTSRNMPLPEPRVQKLVRWQKEPKPIKGYYIARIHEGINPKTGFKYRHYTMIRLKPRKDTGWSGANIERMQI</sequence>
<evidence type="ECO:0000313" key="3">
    <source>
        <dbReference type="EMBL" id="VUX32775.1"/>
    </source>
</evidence>
<dbReference type="RefSeq" id="WP_144092871.1">
    <property type="nucleotide sequence ID" value="NZ_CABHMX010000030.1"/>
</dbReference>
<dbReference type="Pfam" id="PF23343">
    <property type="entry name" value="REP_ORF2-G2P"/>
    <property type="match status" value="1"/>
</dbReference>
<protein>
    <recommendedName>
        <fullName evidence="2">Replication-associated protein ORF2/G2P domain-containing protein</fullName>
    </recommendedName>
</protein>
<evidence type="ECO:0000256" key="1">
    <source>
        <dbReference type="SAM" id="MobiDB-lite"/>
    </source>
</evidence>
<name>A0A564VJR3_9FIRM</name>